<evidence type="ECO:0000259" key="15">
    <source>
        <dbReference type="SMART" id="SM00663"/>
    </source>
</evidence>
<evidence type="ECO:0000256" key="10">
    <source>
        <dbReference type="ARBA" id="ARBA00023163"/>
    </source>
</evidence>
<comment type="similarity">
    <text evidence="2 14">Belongs to the RNA polymerase beta' chain family.</text>
</comment>
<dbReference type="OrthoDB" id="270392at2759"/>
<dbReference type="SUPFAM" id="SSF64484">
    <property type="entry name" value="beta and beta-prime subunits of DNA dependent RNA-polymerase"/>
    <property type="match status" value="1"/>
</dbReference>
<dbReference type="CDD" id="cd02583">
    <property type="entry name" value="RNAP_III_RPC1_N"/>
    <property type="match status" value="1"/>
</dbReference>
<dbReference type="PANTHER" id="PTHR48446">
    <property type="entry name" value="DNA-DIRECTED RNA POLYMERASE SUBUNIT BETA' N-TERMINAL SECTION"/>
    <property type="match status" value="1"/>
</dbReference>
<dbReference type="InterPro" id="IPR007080">
    <property type="entry name" value="RNA_pol_Rpb1_1"/>
</dbReference>
<evidence type="ECO:0000256" key="12">
    <source>
        <dbReference type="ARBA" id="ARBA00048552"/>
    </source>
</evidence>
<evidence type="ECO:0000256" key="11">
    <source>
        <dbReference type="ARBA" id="ARBA00023242"/>
    </source>
</evidence>
<dbReference type="EC" id="2.7.7.6" evidence="14"/>
<evidence type="ECO:0000256" key="1">
    <source>
        <dbReference type="ARBA" id="ARBA00004123"/>
    </source>
</evidence>
<keyword evidence="4 14" id="KW-0240">DNA-directed RNA polymerase</keyword>
<dbReference type="Pfam" id="PF05000">
    <property type="entry name" value="RNA_pol_Rpb1_4"/>
    <property type="match status" value="1"/>
</dbReference>
<gene>
    <name evidence="16" type="ORF">NOR_05266</name>
</gene>
<dbReference type="GO" id="GO:0006351">
    <property type="term" value="P:DNA-templated transcription"/>
    <property type="evidence" value="ECO:0007669"/>
    <property type="project" value="InterPro"/>
</dbReference>
<dbReference type="AlphaFoldDB" id="A0A162JAU9"/>
<dbReference type="SMART" id="SM00663">
    <property type="entry name" value="RPOLA_N"/>
    <property type="match status" value="1"/>
</dbReference>
<sequence>MSKLNPLLLATTIAQLTLPTELPTFSANFQLIAHVKSPNTTQFAAGIENWEVASLPASGCHEPIILKKPCANGTASGTTFWFDAQTTGVAYGDGENTKMLLIPKGGHGERALGMDCKKGTPGVEVIKREDGPQLVHGHNGTFYVCPRRVRSQGVAQLLYRQSDEPLPYMCADVALKVPPESKIQFDTSFAEARRQTPDIEKHLRKAVEDLNPLRVLGLFKQITPIDCELLGLNHPESRPEMFLWQYLPAPPVCIRPSVAQENASNEDDLTTKLADIVWVSGMIRSALQKGSSIQTIMEQWEYLHTQVAMYVNSDVPGLQQAGFGKAIRGLCQRLKGKQGRFRGNLSGKRVDFSGRTVISPDPNLSIEEVAVPELIAKRMTYPEKVQRHNIQKLQTCIRNGPNIWPGAQCVLKKSDGGYKISLQFATTEKVARELTFGDTVERHIEDGDIVLFNRQPSLHKLSIMSHFAKVRPWKTFRLNECVCNPYNADFDGDEMNLHIPQTEEARAEAMTLMGVRHNLITPKSGEPIIAATQDFITAAFLLSSKDRFFDRKTFTTICVYMLEGHTAFDVPPPAIIVPRALWTGKQVFHVLMRPNKQSPVMVNLDAKCKSFTASPGCCPDMDPDDGWLSIRNSEVMCGRMDKSTIGAGRKDSLFYAILRDYGSDQAVTAMDRLARLCARYLTSQGFSIGVGDVFPTTQLDLEKKRLITKAYAQCDNIIATFTLGKLEKAAGCNMEETLENSISGILSKVRQQAGQYCIDTLSHHNTPLIMAKSGSKGSTINVAQMVALVGQQIIGGQRVSDGFQDRTLPLFHKNARQPDSKGFVKNSFYSGLLPTEFLFHAVSGREGLVDTAVKTAETGYMSRRLMKSLEDLSTQYDDTVRTSGGAIVQFQYGADKLDPADMEGPGTPVHFQRTWTHAESLTLNEGEPSLMPHEIQGLCKSMLEVERERFSRKGLLRNEELDYEDCSDYAIDEHEGGRSFLRSIESYINSLASKVGKVRAVAGFDNSNSSVRNAIAQGHINRTAKISATTLRLFIKFCLEKFKKAHVEPGHPVGAVGA</sequence>
<evidence type="ECO:0000256" key="4">
    <source>
        <dbReference type="ARBA" id="ARBA00022478"/>
    </source>
</evidence>
<dbReference type="InterPro" id="IPR057229">
    <property type="entry name" value="DUF7907"/>
</dbReference>
<dbReference type="OMA" id="PSAMMDT"/>
<dbReference type="InterPro" id="IPR042102">
    <property type="entry name" value="RNA_pol_Rpb1_3_sf"/>
</dbReference>
<dbReference type="Gene3D" id="1.10.274.100">
    <property type="entry name" value="RNA polymerase Rpb1, domain 3"/>
    <property type="match status" value="1"/>
</dbReference>
<organism evidence="16 17">
    <name type="scientific">Metarhizium rileyi (strain RCEF 4871)</name>
    <name type="common">Nomuraea rileyi</name>
    <dbReference type="NCBI Taxonomy" id="1649241"/>
    <lineage>
        <taxon>Eukaryota</taxon>
        <taxon>Fungi</taxon>
        <taxon>Dikarya</taxon>
        <taxon>Ascomycota</taxon>
        <taxon>Pezizomycotina</taxon>
        <taxon>Sordariomycetes</taxon>
        <taxon>Hypocreomycetidae</taxon>
        <taxon>Hypocreales</taxon>
        <taxon>Clavicipitaceae</taxon>
        <taxon>Metarhizium</taxon>
    </lineage>
</organism>
<dbReference type="GO" id="GO:0003677">
    <property type="term" value="F:DNA binding"/>
    <property type="evidence" value="ECO:0007669"/>
    <property type="project" value="InterPro"/>
</dbReference>
<comment type="catalytic activity">
    <reaction evidence="12 14">
        <text>RNA(n) + a ribonucleoside 5'-triphosphate = RNA(n+1) + diphosphate</text>
        <dbReference type="Rhea" id="RHEA:21248"/>
        <dbReference type="Rhea" id="RHEA-COMP:14527"/>
        <dbReference type="Rhea" id="RHEA-COMP:17342"/>
        <dbReference type="ChEBI" id="CHEBI:33019"/>
        <dbReference type="ChEBI" id="CHEBI:61557"/>
        <dbReference type="ChEBI" id="CHEBI:140395"/>
        <dbReference type="EC" id="2.7.7.6"/>
    </reaction>
</comment>
<dbReference type="FunFam" id="1.10.274.100:FF:000008">
    <property type="entry name" value="DNA-directed RNA polymerase subunit"/>
    <property type="match status" value="1"/>
</dbReference>
<comment type="caution">
    <text evidence="16">The sequence shown here is derived from an EMBL/GenBank/DDBJ whole genome shotgun (WGS) entry which is preliminary data.</text>
</comment>
<dbReference type="InterPro" id="IPR015700">
    <property type="entry name" value="RPC1"/>
</dbReference>
<dbReference type="Gene3D" id="2.40.40.20">
    <property type="match status" value="1"/>
</dbReference>
<dbReference type="InterPro" id="IPR035697">
    <property type="entry name" value="RNAP_III_RPC1_N"/>
</dbReference>
<keyword evidence="6 14" id="KW-0548">Nucleotidyltransferase</keyword>
<evidence type="ECO:0000256" key="14">
    <source>
        <dbReference type="RuleBase" id="RU004279"/>
    </source>
</evidence>
<dbReference type="GO" id="GO:0003899">
    <property type="term" value="F:DNA-directed RNA polymerase activity"/>
    <property type="evidence" value="ECO:0007669"/>
    <property type="project" value="UniProtKB-EC"/>
</dbReference>
<accession>A0A162JAU9</accession>
<reference evidence="16 17" key="1">
    <citation type="journal article" date="2016" name="Genome Biol. Evol.">
        <title>Divergent and convergent evolution of fungal pathogenicity.</title>
        <authorList>
            <person name="Shang Y."/>
            <person name="Xiao G."/>
            <person name="Zheng P."/>
            <person name="Cen K."/>
            <person name="Zhan S."/>
            <person name="Wang C."/>
        </authorList>
    </citation>
    <scope>NUCLEOTIDE SEQUENCE [LARGE SCALE GENOMIC DNA]</scope>
    <source>
        <strain evidence="16 17">RCEF 4871</strain>
    </source>
</reference>
<keyword evidence="9" id="KW-0460">Magnesium</keyword>
<evidence type="ECO:0000313" key="17">
    <source>
        <dbReference type="Proteomes" id="UP000243498"/>
    </source>
</evidence>
<dbReference type="Gene3D" id="1.10.132.30">
    <property type="match status" value="1"/>
</dbReference>
<dbReference type="EMBL" id="AZHC01000015">
    <property type="protein sequence ID" value="OAA41758.1"/>
    <property type="molecule type" value="Genomic_DNA"/>
</dbReference>
<evidence type="ECO:0000256" key="5">
    <source>
        <dbReference type="ARBA" id="ARBA00022679"/>
    </source>
</evidence>
<dbReference type="InterPro" id="IPR038120">
    <property type="entry name" value="Rpb1_funnel_sf"/>
</dbReference>
<evidence type="ECO:0000256" key="3">
    <source>
        <dbReference type="ARBA" id="ARBA00011206"/>
    </source>
</evidence>
<name>A0A162JAU9_METRR</name>
<proteinExistence type="inferred from homology"/>
<keyword evidence="10 14" id="KW-0804">Transcription</keyword>
<evidence type="ECO:0000313" key="16">
    <source>
        <dbReference type="EMBL" id="OAA41758.1"/>
    </source>
</evidence>
<dbReference type="GO" id="GO:0046872">
    <property type="term" value="F:metal ion binding"/>
    <property type="evidence" value="ECO:0007669"/>
    <property type="project" value="UniProtKB-KW"/>
</dbReference>
<comment type="function">
    <text evidence="13">DNA-dependent RNA polymerase catalyzes the transcription of DNA into RNA using the four ribonucleoside triphosphates as substrates. Largest and catalytic core component of RNA polymerase III which synthesizes small RNAs, such as 5S rRNA and tRNAs. Forms the polymerase active center together with the second largest subunit. A single-stranded DNA template strand of the promoter is positioned within the central active site cleft of Pol III. A bridging helix emanates from RPC1 and crosses the cleft near the catalytic site and is thought to promote translocation of Pol III by acting as a ratchet that moves the RNA-DNA hybrid through the active site by switching from straight to bent conformations at each step of nucleotide addition.</text>
</comment>
<keyword evidence="17" id="KW-1185">Reference proteome</keyword>
<evidence type="ECO:0000256" key="2">
    <source>
        <dbReference type="ARBA" id="ARBA00006460"/>
    </source>
</evidence>
<dbReference type="InterPro" id="IPR000722">
    <property type="entry name" value="RNA_pol_asu"/>
</dbReference>
<keyword evidence="7" id="KW-0479">Metal-binding</keyword>
<protein>
    <recommendedName>
        <fullName evidence="14">DNA-directed RNA polymerase subunit</fullName>
        <ecNumber evidence="14">2.7.7.6</ecNumber>
    </recommendedName>
</protein>
<dbReference type="InterPro" id="IPR006592">
    <property type="entry name" value="RNA_pol_N"/>
</dbReference>
<dbReference type="Pfam" id="PF00623">
    <property type="entry name" value="RNA_pol_Rpb1_2"/>
    <property type="match status" value="1"/>
</dbReference>
<comment type="subcellular location">
    <subcellularLocation>
        <location evidence="1">Nucleus</location>
    </subcellularLocation>
</comment>
<dbReference type="Pfam" id="PF25484">
    <property type="entry name" value="DUF7907"/>
    <property type="match status" value="1"/>
</dbReference>
<dbReference type="InterPro" id="IPR007081">
    <property type="entry name" value="RNA_pol_Rpb1_5"/>
</dbReference>
<evidence type="ECO:0000256" key="9">
    <source>
        <dbReference type="ARBA" id="ARBA00022842"/>
    </source>
</evidence>
<keyword evidence="11" id="KW-0539">Nucleus</keyword>
<comment type="subunit">
    <text evidence="3">Component of the RNA polymerase III (Pol III) complex consisting of 17 subunits.</text>
</comment>
<dbReference type="Gene3D" id="6.10.250.2940">
    <property type="match status" value="1"/>
</dbReference>
<evidence type="ECO:0000256" key="6">
    <source>
        <dbReference type="ARBA" id="ARBA00022695"/>
    </source>
</evidence>
<dbReference type="FunFam" id="2.40.40.20:FF:000019">
    <property type="entry name" value="DNA-directed RNA polymerase II subunit RPB1"/>
    <property type="match status" value="1"/>
</dbReference>
<dbReference type="STRING" id="1081105.A0A162JAU9"/>
<dbReference type="Pfam" id="PF04997">
    <property type="entry name" value="RNA_pol_Rpb1_1"/>
    <property type="match status" value="1"/>
</dbReference>
<dbReference type="InterPro" id="IPR007083">
    <property type="entry name" value="RNA_pol_Rpb1_4"/>
</dbReference>
<dbReference type="GO" id="GO:0000428">
    <property type="term" value="C:DNA-directed RNA polymerase complex"/>
    <property type="evidence" value="ECO:0007669"/>
    <property type="project" value="UniProtKB-KW"/>
</dbReference>
<dbReference type="Pfam" id="PF04983">
    <property type="entry name" value="RNA_pol_Rpb1_3"/>
    <property type="match status" value="1"/>
</dbReference>
<dbReference type="GO" id="GO:0005634">
    <property type="term" value="C:nucleus"/>
    <property type="evidence" value="ECO:0007669"/>
    <property type="project" value="UniProtKB-SubCell"/>
</dbReference>
<evidence type="ECO:0000256" key="13">
    <source>
        <dbReference type="ARBA" id="ARBA00058108"/>
    </source>
</evidence>
<dbReference type="Proteomes" id="UP000243498">
    <property type="component" value="Unassembled WGS sequence"/>
</dbReference>
<dbReference type="InterPro" id="IPR007066">
    <property type="entry name" value="RNA_pol_Rpb1_3"/>
</dbReference>
<feature type="domain" description="RNA polymerase N-terminal" evidence="15">
    <location>
        <begin position="240"/>
        <end position="543"/>
    </location>
</feature>
<dbReference type="PANTHER" id="PTHR48446:SF1">
    <property type="entry name" value="DNA-DIRECTED RNA POLYMERASE SUBUNIT BETA' N-TERMINAL SECTION"/>
    <property type="match status" value="1"/>
</dbReference>
<keyword evidence="8" id="KW-0862">Zinc</keyword>
<dbReference type="Gene3D" id="3.30.1490.180">
    <property type="entry name" value="RNA polymerase ii"/>
    <property type="match status" value="1"/>
</dbReference>
<evidence type="ECO:0000256" key="7">
    <source>
        <dbReference type="ARBA" id="ARBA00022723"/>
    </source>
</evidence>
<dbReference type="Pfam" id="PF04998">
    <property type="entry name" value="RNA_pol_Rpb1_5"/>
    <property type="match status" value="1"/>
</dbReference>
<evidence type="ECO:0000256" key="8">
    <source>
        <dbReference type="ARBA" id="ARBA00022833"/>
    </source>
</evidence>
<keyword evidence="5 14" id="KW-0808">Transferase</keyword>
<dbReference type="Gene3D" id="6.20.50.80">
    <property type="match status" value="1"/>
</dbReference>